<reference evidence="1 2" key="1">
    <citation type="submission" date="2018-02" db="EMBL/GenBank/DDBJ databases">
        <title>Mycoplasma marinum and Mycoplasma todarodis sp. nov., moderately halophilic and psychrotolerant mycoplasmas isolated from cephalopods.</title>
        <authorList>
            <person name="Viver T."/>
        </authorList>
    </citation>
    <scope>NUCLEOTIDE SEQUENCE [LARGE SCALE GENOMIC DNA]</scope>
    <source>
        <strain evidence="1 2">PE</strain>
    </source>
</reference>
<comment type="caution">
    <text evidence="1">The sequence shown here is derived from an EMBL/GenBank/DDBJ whole genome shotgun (WGS) entry which is preliminary data.</text>
</comment>
<proteinExistence type="predicted"/>
<name>A0A4R0XSG8_9MOLU</name>
<keyword evidence="2" id="KW-1185">Reference proteome</keyword>
<evidence type="ECO:0000313" key="1">
    <source>
        <dbReference type="EMBL" id="TCG10539.1"/>
    </source>
</evidence>
<dbReference type="AlphaFoldDB" id="A0A4R0XSG8"/>
<sequence length="821" mass="89604">MKKINKRILVSGIGTTIIGVSTLALSVGIKDYKVQDNPYVNSFKSTNSVILNYAAGQSPDTIQTQNLTLLKRELGKVIKLNNLNEKASEIVKRIVDVQTLKKETNIDLTGINNSTFAITTTSDMDGVIDLSVVMDTPGAKKPKSSPVKALINNIKTASGFGIEDDSPKHSDMYHASHTTTLNVVSNDPNSTVRADFDFATVSTRTVQPSFQELVAITNGADKDLFEEVKKRIFLSKKNGKWVDFNGLIQAKEFTSEANAIQFSAKGWGSKGMNTAILKVWISKEDAATGEVEISFNLSQTNPGGEDAIILKSLSAQGLNHEYSKDLIKAQNYEKLQKIINIAKPLSKPKGTDAEIVKKIHDLVTLKDELGIDLSGITDSTFDINSSLNSEGSVVVNIEMNTPGAREPKSKIIPIIFEESKSFNNFVILDSSPVEFWKQSTIDKTFTQEVTINKWGALRVSFDASIVNQNKSKPTVKDLLSIVNGTDKTLFSRMQKEVTLEMKNGKWIKADGVVMGSEITTKNNAIRTSFFGKGVSKTTEFVARIWVSKYDPATKKAQVSVNFHMHDQPNVNNSSIIQNVTFQAINDMHSKSILHFNNLDKLKDIINKTKTKELSNFEKASEIAARITDVASLKKELGIDLSSIKGSTFVVKAKGKTSGEIDLEISLNTIDGSSTKTDIVKKSLGHMKDQTIAVNIKQRDNLAKVKTILSGKPTFKVPTDKASAIASRITSATFLKSELGIDVTTTAITGSNFNISATGATDGTITISVEMITNGARHSHSPLITQKFKQLSDTELDANQLQKDNLAKLNTALNGATTIKVP</sequence>
<dbReference type="RefSeq" id="WP_131599573.1">
    <property type="nucleotide sequence ID" value="NZ_PSZO01000036.1"/>
</dbReference>
<dbReference type="EMBL" id="PSZO01000036">
    <property type="protein sequence ID" value="TCG10539.1"/>
    <property type="molecule type" value="Genomic_DNA"/>
</dbReference>
<protein>
    <submittedName>
        <fullName evidence="1">Uncharacterized protein</fullName>
    </submittedName>
</protein>
<accession>A0A4R0XSG8</accession>
<evidence type="ECO:0000313" key="2">
    <source>
        <dbReference type="Proteomes" id="UP000294192"/>
    </source>
</evidence>
<organism evidence="1 2">
    <name type="scientific">Mycoplasma marinum</name>
    <dbReference type="NCBI Taxonomy" id="1937190"/>
    <lineage>
        <taxon>Bacteria</taxon>
        <taxon>Bacillati</taxon>
        <taxon>Mycoplasmatota</taxon>
        <taxon>Mollicutes</taxon>
        <taxon>Mycoplasmataceae</taxon>
        <taxon>Mycoplasma</taxon>
    </lineage>
</organism>
<gene>
    <name evidence="1" type="ORF">C4B24_04515</name>
</gene>
<dbReference type="Proteomes" id="UP000294192">
    <property type="component" value="Unassembled WGS sequence"/>
</dbReference>
<feature type="non-terminal residue" evidence="1">
    <location>
        <position position="821"/>
    </location>
</feature>